<comment type="caution">
    <text evidence="4">Lacks conserved residue(s) required for the propagation of feature annotation.</text>
</comment>
<dbReference type="InterPro" id="IPR018490">
    <property type="entry name" value="cNMP-bd_dom_sf"/>
</dbReference>
<dbReference type="CDD" id="cd00038">
    <property type="entry name" value="CAP_ED"/>
    <property type="match status" value="1"/>
</dbReference>
<dbReference type="InterPro" id="IPR001789">
    <property type="entry name" value="Sig_transdc_resp-reg_receiver"/>
</dbReference>
<dbReference type="RefSeq" id="WP_350393292.1">
    <property type="nucleotide sequence ID" value="NZ_JBELQE010000046.1"/>
</dbReference>
<proteinExistence type="predicted"/>
<organism evidence="7 8">
    <name type="scientific">Methylorubrum podarium</name>
    <dbReference type="NCBI Taxonomy" id="200476"/>
    <lineage>
        <taxon>Bacteria</taxon>
        <taxon>Pseudomonadati</taxon>
        <taxon>Pseudomonadota</taxon>
        <taxon>Alphaproteobacteria</taxon>
        <taxon>Hyphomicrobiales</taxon>
        <taxon>Methylobacteriaceae</taxon>
        <taxon>Methylorubrum</taxon>
    </lineage>
</organism>
<dbReference type="SMART" id="SM00419">
    <property type="entry name" value="HTH_CRP"/>
    <property type="match status" value="1"/>
</dbReference>
<feature type="domain" description="HTH crp-type" evidence="6">
    <location>
        <begin position="289"/>
        <end position="363"/>
    </location>
</feature>
<dbReference type="InterPro" id="IPR012318">
    <property type="entry name" value="HTH_CRP"/>
</dbReference>
<evidence type="ECO:0000259" key="5">
    <source>
        <dbReference type="PROSITE" id="PS50110"/>
    </source>
</evidence>
<keyword evidence="8" id="KW-1185">Reference proteome</keyword>
<dbReference type="Gene3D" id="1.10.10.10">
    <property type="entry name" value="Winged helix-like DNA-binding domain superfamily/Winged helix DNA-binding domain"/>
    <property type="match status" value="1"/>
</dbReference>
<evidence type="ECO:0000256" key="1">
    <source>
        <dbReference type="ARBA" id="ARBA00023015"/>
    </source>
</evidence>
<sequence length="384" mass="42471">MLNLDEQPSVLLTEDFPLVGMDLSDSLEKAGYRVIGPAATATEALSFLEQETPTLAIIGIALTDKLCIELVRALRERGVAFLVHSGYCQNDPLAGDFRNVPWIIKPAPSEDVVSVLDELSLTAASVRQETTRAISLRPAEQISGSVNPLIRKLESFTPLSDEDRRLLQKICVNQRLVPPHTDLSQEGDKPDDVFVVLSGLACRHKLRTNGARQILAYLLPGDPCDLDVALLGTMDHTITTLSACKVVRLAPDVVTDLLAHHPRIARALRKNTLVDEATLREWLMNLGRRSSVERLAHLFCELLLRLRAVGLAPEDSYALPLTQVDLADTTGITSVHVNRSLKELRQRGLIELRGGRLKILDYARLRTLAEFRANYLHLGDRVAV</sequence>
<dbReference type="SUPFAM" id="SSF46785">
    <property type="entry name" value="Winged helix' DNA-binding domain"/>
    <property type="match status" value="1"/>
</dbReference>
<gene>
    <name evidence="7" type="ORF">ABS772_07140</name>
</gene>
<dbReference type="InterPro" id="IPR000595">
    <property type="entry name" value="cNMP-bd_dom"/>
</dbReference>
<dbReference type="SUPFAM" id="SSF52172">
    <property type="entry name" value="CheY-like"/>
    <property type="match status" value="1"/>
</dbReference>
<dbReference type="Proteomes" id="UP001480955">
    <property type="component" value="Unassembled WGS sequence"/>
</dbReference>
<comment type="caution">
    <text evidence="7">The sequence shown here is derived from an EMBL/GenBank/DDBJ whole genome shotgun (WGS) entry which is preliminary data.</text>
</comment>
<keyword evidence="3" id="KW-0804">Transcription</keyword>
<dbReference type="PANTHER" id="PTHR24567">
    <property type="entry name" value="CRP FAMILY TRANSCRIPTIONAL REGULATORY PROTEIN"/>
    <property type="match status" value="1"/>
</dbReference>
<reference evidence="7 8" key="1">
    <citation type="submission" date="2024-06" db="EMBL/GenBank/DDBJ databases">
        <authorList>
            <person name="Campbell A.G."/>
        </authorList>
    </citation>
    <scope>NUCLEOTIDE SEQUENCE [LARGE SCALE GENOMIC DNA]</scope>
    <source>
        <strain evidence="7 8">EM12</strain>
    </source>
</reference>
<evidence type="ECO:0000256" key="3">
    <source>
        <dbReference type="ARBA" id="ARBA00023163"/>
    </source>
</evidence>
<dbReference type="InterPro" id="IPR011006">
    <property type="entry name" value="CheY-like_superfamily"/>
</dbReference>
<name>A0ABV1QJW6_9HYPH</name>
<accession>A0ABV1QJW6</accession>
<evidence type="ECO:0000313" key="7">
    <source>
        <dbReference type="EMBL" id="MER2249688.1"/>
    </source>
</evidence>
<dbReference type="EMBL" id="JBELQE010000046">
    <property type="protein sequence ID" value="MER2249688.1"/>
    <property type="molecule type" value="Genomic_DNA"/>
</dbReference>
<dbReference type="InterPro" id="IPR036390">
    <property type="entry name" value="WH_DNA-bd_sf"/>
</dbReference>
<dbReference type="Gene3D" id="3.40.50.2300">
    <property type="match status" value="1"/>
</dbReference>
<dbReference type="Pfam" id="PF13545">
    <property type="entry name" value="HTH_Crp_2"/>
    <property type="match status" value="1"/>
</dbReference>
<dbReference type="PANTHER" id="PTHR24567:SF68">
    <property type="entry name" value="DNA-BINDING TRANSCRIPTIONAL DUAL REGULATOR CRP"/>
    <property type="match status" value="1"/>
</dbReference>
<feature type="domain" description="Response regulatory" evidence="5">
    <location>
        <begin position="9"/>
        <end position="120"/>
    </location>
</feature>
<keyword evidence="1" id="KW-0805">Transcription regulation</keyword>
<evidence type="ECO:0000313" key="8">
    <source>
        <dbReference type="Proteomes" id="UP001480955"/>
    </source>
</evidence>
<dbReference type="SUPFAM" id="SSF51206">
    <property type="entry name" value="cAMP-binding domain-like"/>
    <property type="match status" value="1"/>
</dbReference>
<dbReference type="Pfam" id="PF00027">
    <property type="entry name" value="cNMP_binding"/>
    <property type="match status" value="1"/>
</dbReference>
<protein>
    <submittedName>
        <fullName evidence="7">Helix-turn-helix domain-containing protein</fullName>
    </submittedName>
</protein>
<evidence type="ECO:0000256" key="2">
    <source>
        <dbReference type="ARBA" id="ARBA00023125"/>
    </source>
</evidence>
<dbReference type="PROSITE" id="PS51063">
    <property type="entry name" value="HTH_CRP_2"/>
    <property type="match status" value="1"/>
</dbReference>
<dbReference type="InterPro" id="IPR050397">
    <property type="entry name" value="Env_Response_Regulators"/>
</dbReference>
<keyword evidence="2" id="KW-0238">DNA-binding</keyword>
<dbReference type="InterPro" id="IPR036388">
    <property type="entry name" value="WH-like_DNA-bd_sf"/>
</dbReference>
<dbReference type="Gene3D" id="2.60.120.10">
    <property type="entry name" value="Jelly Rolls"/>
    <property type="match status" value="1"/>
</dbReference>
<dbReference type="InterPro" id="IPR014710">
    <property type="entry name" value="RmlC-like_jellyroll"/>
</dbReference>
<evidence type="ECO:0000259" key="6">
    <source>
        <dbReference type="PROSITE" id="PS51063"/>
    </source>
</evidence>
<dbReference type="PROSITE" id="PS50110">
    <property type="entry name" value="RESPONSE_REGULATORY"/>
    <property type="match status" value="1"/>
</dbReference>
<evidence type="ECO:0000256" key="4">
    <source>
        <dbReference type="PROSITE-ProRule" id="PRU00169"/>
    </source>
</evidence>